<feature type="transmembrane region" description="Helical" evidence="1">
    <location>
        <begin position="6"/>
        <end position="25"/>
    </location>
</feature>
<protein>
    <submittedName>
        <fullName evidence="2">Uncharacterized protein</fullName>
    </submittedName>
</protein>
<comment type="caution">
    <text evidence="2">The sequence shown here is derived from an EMBL/GenBank/DDBJ whole genome shotgun (WGS) entry which is preliminary data.</text>
</comment>
<evidence type="ECO:0000313" key="3">
    <source>
        <dbReference type="Proteomes" id="UP000256650"/>
    </source>
</evidence>
<organism evidence="2 3">
    <name type="scientific">Helicobacter ganmani</name>
    <dbReference type="NCBI Taxonomy" id="60246"/>
    <lineage>
        <taxon>Bacteria</taxon>
        <taxon>Pseudomonadati</taxon>
        <taxon>Campylobacterota</taxon>
        <taxon>Epsilonproteobacteria</taxon>
        <taxon>Campylobacterales</taxon>
        <taxon>Helicobacteraceae</taxon>
        <taxon>Helicobacter</taxon>
    </lineage>
</organism>
<evidence type="ECO:0000313" key="2">
    <source>
        <dbReference type="EMBL" id="RDU64310.1"/>
    </source>
</evidence>
<dbReference type="RefSeq" id="WP_115550644.1">
    <property type="nucleotide sequence ID" value="NZ_CAOVYC010000004.1"/>
</dbReference>
<reference evidence="2 3" key="1">
    <citation type="submission" date="2018-04" db="EMBL/GenBank/DDBJ databases">
        <title>Novel Campyloabacter and Helicobacter Species and Strains.</title>
        <authorList>
            <person name="Mannion A.J."/>
            <person name="Shen Z."/>
            <person name="Fox J.G."/>
        </authorList>
    </citation>
    <scope>NUCLEOTIDE SEQUENCE [LARGE SCALE GENOMIC DNA]</scope>
    <source>
        <strain evidence="2 3">MIT 99-5101</strain>
    </source>
</reference>
<dbReference type="Proteomes" id="UP000256650">
    <property type="component" value="Unassembled WGS sequence"/>
</dbReference>
<keyword evidence="1" id="KW-0812">Transmembrane</keyword>
<gene>
    <name evidence="2" type="ORF">CQA43_00370</name>
</gene>
<keyword evidence="1" id="KW-1133">Transmembrane helix</keyword>
<proteinExistence type="predicted"/>
<dbReference type="GeneID" id="82534748"/>
<keyword evidence="1" id="KW-0472">Membrane</keyword>
<keyword evidence="3" id="KW-1185">Reference proteome</keyword>
<dbReference type="EMBL" id="NXLS01000001">
    <property type="protein sequence ID" value="RDU64310.1"/>
    <property type="molecule type" value="Genomic_DNA"/>
</dbReference>
<evidence type="ECO:0000256" key="1">
    <source>
        <dbReference type="SAM" id="Phobius"/>
    </source>
</evidence>
<accession>A0A3D8IGT9</accession>
<sequence length="183" mass="21038">MCLKHLLRFFFGGILIGILLILNGCTKMESLKSKLIPSKPEESYIQATRKSELVFDEITRIVLIAVHLNSYDEKNYLHENGEVFFVDVYQSEQNSLGFLENGYHLTLSNGESPIKITRLQSKDLQGLMKQNAMRWGEYYLVKFAPQNKRIQDSLTLVLSHPKFGENFLKFGFKGLSKEDLKGK</sequence>
<dbReference type="AlphaFoldDB" id="A0A3D8IGT9"/>
<name>A0A3D8IGT9_9HELI</name>
<dbReference type="OrthoDB" id="5373271at2"/>